<feature type="region of interest" description="Disordered" evidence="1">
    <location>
        <begin position="1"/>
        <end position="34"/>
    </location>
</feature>
<protein>
    <submittedName>
        <fullName evidence="2">Uncharacterized protein</fullName>
    </submittedName>
</protein>
<dbReference type="AlphaFoldDB" id="A0A916P965"/>
<organism evidence="2 3">
    <name type="scientific">Mycobacterium tuberculosis</name>
    <dbReference type="NCBI Taxonomy" id="1773"/>
    <lineage>
        <taxon>Bacteria</taxon>
        <taxon>Bacillati</taxon>
        <taxon>Actinomycetota</taxon>
        <taxon>Actinomycetes</taxon>
        <taxon>Mycobacteriales</taxon>
        <taxon>Mycobacteriaceae</taxon>
        <taxon>Mycobacterium</taxon>
        <taxon>Mycobacterium tuberculosis complex</taxon>
    </lineage>
</organism>
<dbReference type="Proteomes" id="UP000039021">
    <property type="component" value="Unassembled WGS sequence"/>
</dbReference>
<sequence length="34" mass="3572">MSARIIPQRNTATGSAHRSLASRSSTSPAHLLVP</sequence>
<name>A0A916P965_MYCTX</name>
<feature type="compositionally biased region" description="Polar residues" evidence="1">
    <location>
        <begin position="8"/>
        <end position="28"/>
    </location>
</feature>
<evidence type="ECO:0000256" key="1">
    <source>
        <dbReference type="SAM" id="MobiDB-lite"/>
    </source>
</evidence>
<evidence type="ECO:0000313" key="3">
    <source>
        <dbReference type="Proteomes" id="UP000039021"/>
    </source>
</evidence>
<dbReference type="EMBL" id="CSBK01002178">
    <property type="protein sequence ID" value="COZ56516.1"/>
    <property type="molecule type" value="Genomic_DNA"/>
</dbReference>
<comment type="caution">
    <text evidence="2">The sequence shown here is derived from an EMBL/GenBank/DDBJ whole genome shotgun (WGS) entry which is preliminary data.</text>
</comment>
<proteinExistence type="predicted"/>
<evidence type="ECO:0000313" key="2">
    <source>
        <dbReference type="EMBL" id="COZ56516.1"/>
    </source>
</evidence>
<reference evidence="3" key="1">
    <citation type="submission" date="2015-03" db="EMBL/GenBank/DDBJ databases">
        <authorList>
            <consortium name="Pathogen Informatics"/>
        </authorList>
    </citation>
    <scope>NUCLEOTIDE SEQUENCE [LARGE SCALE GENOMIC DNA]</scope>
    <source>
        <strain evidence="3">N09902308</strain>
    </source>
</reference>
<gene>
    <name evidence="2" type="ORF">ERS007739_03899</name>
</gene>
<accession>A0A916P965</accession>